<organism evidence="1 2">
    <name type="scientific">Ridgeia piscesae</name>
    <name type="common">Tubeworm</name>
    <dbReference type="NCBI Taxonomy" id="27915"/>
    <lineage>
        <taxon>Eukaryota</taxon>
        <taxon>Metazoa</taxon>
        <taxon>Spiralia</taxon>
        <taxon>Lophotrochozoa</taxon>
        <taxon>Annelida</taxon>
        <taxon>Polychaeta</taxon>
        <taxon>Sedentaria</taxon>
        <taxon>Canalipalpata</taxon>
        <taxon>Sabellida</taxon>
        <taxon>Siboglinidae</taxon>
        <taxon>Ridgeia</taxon>
    </lineage>
</organism>
<gene>
    <name evidence="1" type="ORF">NP493_630g01036</name>
</gene>
<evidence type="ECO:0000313" key="1">
    <source>
        <dbReference type="EMBL" id="KAK2176938.1"/>
    </source>
</evidence>
<dbReference type="AlphaFoldDB" id="A0AAD9KUE6"/>
<protein>
    <submittedName>
        <fullName evidence="1">Uncharacterized protein</fullName>
    </submittedName>
</protein>
<name>A0AAD9KUE6_RIDPI</name>
<dbReference type="EMBL" id="JAODUO010000629">
    <property type="protein sequence ID" value="KAK2176938.1"/>
    <property type="molecule type" value="Genomic_DNA"/>
</dbReference>
<accession>A0AAD9KUE6</accession>
<comment type="caution">
    <text evidence="1">The sequence shown here is derived from an EMBL/GenBank/DDBJ whole genome shotgun (WGS) entry which is preliminary data.</text>
</comment>
<keyword evidence="2" id="KW-1185">Reference proteome</keyword>
<evidence type="ECO:0000313" key="2">
    <source>
        <dbReference type="Proteomes" id="UP001209878"/>
    </source>
</evidence>
<dbReference type="Proteomes" id="UP001209878">
    <property type="component" value="Unassembled WGS sequence"/>
</dbReference>
<sequence>MATKSVSMAIVSTAAVARLTDSCTTRHVHDLQTLILLVLTQFLIATDNDLLSCHQWQQPTFLSPLAMAYFPVTNGNIFFVATGNALLSGHHWQSIHYSNESMGNVNQTTITPTGRKQHCDLCSLPK</sequence>
<reference evidence="1" key="1">
    <citation type="journal article" date="2023" name="Mol. Biol. Evol.">
        <title>Third-Generation Sequencing Reveals the Adaptive Role of the Epigenome in Three Deep-Sea Polychaetes.</title>
        <authorList>
            <person name="Perez M."/>
            <person name="Aroh O."/>
            <person name="Sun Y."/>
            <person name="Lan Y."/>
            <person name="Juniper S.K."/>
            <person name="Young C.R."/>
            <person name="Angers B."/>
            <person name="Qian P.Y."/>
        </authorList>
    </citation>
    <scope>NUCLEOTIDE SEQUENCE</scope>
    <source>
        <strain evidence="1">R07B-5</strain>
    </source>
</reference>
<proteinExistence type="predicted"/>